<sequence length="128" mass="14552">MSDILVRGAVVREPSPATIYVVWWPERNILKVGYTDQSRWRIFEPRGAVVLALWQFPTFMGALDFESFCHRELESFLSPAFADKAEAKTSRLVPGGCGHLECYQLTDEWTATDVLEYLRSHLTLAEAA</sequence>
<dbReference type="RefSeq" id="WP_204718904.1">
    <property type="nucleotide sequence ID" value="NZ_JAFFGU010000019.1"/>
</dbReference>
<organism evidence="1 2">
    <name type="scientific">Gordonia rubripertincta</name>
    <name type="common">Rhodococcus corallinus</name>
    <dbReference type="NCBI Taxonomy" id="36822"/>
    <lineage>
        <taxon>Bacteria</taxon>
        <taxon>Bacillati</taxon>
        <taxon>Actinomycetota</taxon>
        <taxon>Actinomycetes</taxon>
        <taxon>Mycobacteriales</taxon>
        <taxon>Gordoniaceae</taxon>
        <taxon>Gordonia</taxon>
    </lineage>
</organism>
<protein>
    <recommendedName>
        <fullName evidence="3">GIY-YIG nuclease family protein</fullName>
    </recommendedName>
</protein>
<proteinExistence type="predicted"/>
<name>A0AAW4G9D6_GORRU</name>
<comment type="caution">
    <text evidence="1">The sequence shown here is derived from an EMBL/GenBank/DDBJ whole genome shotgun (WGS) entry which is preliminary data.</text>
</comment>
<dbReference type="AlphaFoldDB" id="A0AAW4G9D6"/>
<accession>A0AAW4G9D6</accession>
<reference evidence="1" key="1">
    <citation type="submission" date="2021-02" db="EMBL/GenBank/DDBJ databases">
        <title>Taxonomy, biology and ecology of Rhodococcus bacteria occurring in California pistachio and other woody hosts as revealed by genome sequence analyses.</title>
        <authorList>
            <person name="Riely B."/>
            <person name="Gai Y."/>
        </authorList>
    </citation>
    <scope>NUCLEOTIDE SEQUENCE</scope>
    <source>
        <strain evidence="1">BP-295</strain>
    </source>
</reference>
<gene>
    <name evidence="1" type="ORF">JTZ10_21590</name>
</gene>
<evidence type="ECO:0000313" key="1">
    <source>
        <dbReference type="EMBL" id="MBM7280341.1"/>
    </source>
</evidence>
<evidence type="ECO:0000313" key="2">
    <source>
        <dbReference type="Proteomes" id="UP001195196"/>
    </source>
</evidence>
<dbReference type="Proteomes" id="UP001195196">
    <property type="component" value="Unassembled WGS sequence"/>
</dbReference>
<evidence type="ECO:0008006" key="3">
    <source>
        <dbReference type="Google" id="ProtNLM"/>
    </source>
</evidence>
<dbReference type="EMBL" id="JAFFGU010000019">
    <property type="protein sequence ID" value="MBM7280341.1"/>
    <property type="molecule type" value="Genomic_DNA"/>
</dbReference>